<sequence length="66" mass="7215">VLLDVGAKEHWSLEDRVQALAANIEGKTLESEKGRRHLELAAVSQKISVLLSALGSYNAVLRYLIA</sequence>
<evidence type="ECO:0000313" key="1">
    <source>
        <dbReference type="EMBL" id="CAH3032276.1"/>
    </source>
</evidence>
<feature type="non-terminal residue" evidence="1">
    <location>
        <position position="66"/>
    </location>
</feature>
<reference evidence="1 2" key="1">
    <citation type="submission" date="2022-05" db="EMBL/GenBank/DDBJ databases">
        <authorList>
            <consortium name="Genoscope - CEA"/>
            <person name="William W."/>
        </authorList>
    </citation>
    <scope>NUCLEOTIDE SEQUENCE [LARGE SCALE GENOMIC DNA]</scope>
</reference>
<dbReference type="EMBL" id="CALNXK010000001">
    <property type="protein sequence ID" value="CAH3032276.1"/>
    <property type="molecule type" value="Genomic_DNA"/>
</dbReference>
<proteinExistence type="predicted"/>
<accession>A0ABN8MSF1</accession>
<evidence type="ECO:0000313" key="2">
    <source>
        <dbReference type="Proteomes" id="UP001159405"/>
    </source>
</evidence>
<keyword evidence="2" id="KW-1185">Reference proteome</keyword>
<feature type="non-terminal residue" evidence="1">
    <location>
        <position position="1"/>
    </location>
</feature>
<organism evidence="1 2">
    <name type="scientific">Porites lobata</name>
    <dbReference type="NCBI Taxonomy" id="104759"/>
    <lineage>
        <taxon>Eukaryota</taxon>
        <taxon>Metazoa</taxon>
        <taxon>Cnidaria</taxon>
        <taxon>Anthozoa</taxon>
        <taxon>Hexacorallia</taxon>
        <taxon>Scleractinia</taxon>
        <taxon>Fungiina</taxon>
        <taxon>Poritidae</taxon>
        <taxon>Porites</taxon>
    </lineage>
</organism>
<protein>
    <submittedName>
        <fullName evidence="1">Uncharacterized protein</fullName>
    </submittedName>
</protein>
<dbReference type="Proteomes" id="UP001159405">
    <property type="component" value="Unassembled WGS sequence"/>
</dbReference>
<name>A0ABN8MSF1_9CNID</name>
<gene>
    <name evidence="1" type="ORF">PLOB_00000360</name>
</gene>
<comment type="caution">
    <text evidence="1">The sequence shown here is derived from an EMBL/GenBank/DDBJ whole genome shotgun (WGS) entry which is preliminary data.</text>
</comment>